<dbReference type="GO" id="GO:0003677">
    <property type="term" value="F:DNA binding"/>
    <property type="evidence" value="ECO:0007669"/>
    <property type="project" value="UniProtKB-KW"/>
</dbReference>
<evidence type="ECO:0000256" key="3">
    <source>
        <dbReference type="ARBA" id="ARBA00023163"/>
    </source>
</evidence>
<protein>
    <submittedName>
        <fullName evidence="5">Response regulator transcription factor</fullName>
    </submittedName>
</protein>
<keyword evidence="6" id="KW-1185">Reference proteome</keyword>
<dbReference type="EMBL" id="JAAZSQ010000007">
    <property type="protein sequence ID" value="NKX54740.1"/>
    <property type="molecule type" value="Genomic_DNA"/>
</dbReference>
<dbReference type="RefSeq" id="WP_168486084.1">
    <property type="nucleotide sequence ID" value="NZ_JAAZSQ010000007.1"/>
</dbReference>
<dbReference type="InterPro" id="IPR016032">
    <property type="entry name" value="Sig_transdc_resp-reg_C-effctor"/>
</dbReference>
<dbReference type="InterPro" id="IPR011990">
    <property type="entry name" value="TPR-like_helical_dom_sf"/>
</dbReference>
<dbReference type="GO" id="GO:0006355">
    <property type="term" value="P:regulation of DNA-templated transcription"/>
    <property type="evidence" value="ECO:0007669"/>
    <property type="project" value="InterPro"/>
</dbReference>
<keyword evidence="1" id="KW-0805">Transcription regulation</keyword>
<evidence type="ECO:0000313" key="6">
    <source>
        <dbReference type="Proteomes" id="UP000544090"/>
    </source>
</evidence>
<dbReference type="AlphaFoldDB" id="A0A7X6K651"/>
<organism evidence="5 6">
    <name type="scientific">Arthrobacter mobilis</name>
    <dbReference type="NCBI Taxonomy" id="2724944"/>
    <lineage>
        <taxon>Bacteria</taxon>
        <taxon>Bacillati</taxon>
        <taxon>Actinomycetota</taxon>
        <taxon>Actinomycetes</taxon>
        <taxon>Micrococcales</taxon>
        <taxon>Micrococcaceae</taxon>
        <taxon>Arthrobacter</taxon>
    </lineage>
</organism>
<evidence type="ECO:0000256" key="1">
    <source>
        <dbReference type="ARBA" id="ARBA00023015"/>
    </source>
</evidence>
<proteinExistence type="predicted"/>
<dbReference type="PRINTS" id="PR00038">
    <property type="entry name" value="HTHLUXR"/>
</dbReference>
<dbReference type="PROSITE" id="PS50043">
    <property type="entry name" value="HTH_LUXR_2"/>
    <property type="match status" value="1"/>
</dbReference>
<dbReference type="Gene3D" id="1.25.40.10">
    <property type="entry name" value="Tetratricopeptide repeat domain"/>
    <property type="match status" value="2"/>
</dbReference>
<dbReference type="PANTHER" id="PTHR43214">
    <property type="entry name" value="TWO-COMPONENT RESPONSE REGULATOR"/>
    <property type="match status" value="1"/>
</dbReference>
<evidence type="ECO:0000259" key="4">
    <source>
        <dbReference type="PROSITE" id="PS50043"/>
    </source>
</evidence>
<dbReference type="Proteomes" id="UP000544090">
    <property type="component" value="Unassembled WGS sequence"/>
</dbReference>
<evidence type="ECO:0000313" key="5">
    <source>
        <dbReference type="EMBL" id="NKX54740.1"/>
    </source>
</evidence>
<dbReference type="SUPFAM" id="SSF48452">
    <property type="entry name" value="TPR-like"/>
    <property type="match status" value="1"/>
</dbReference>
<gene>
    <name evidence="5" type="ORF">HGG74_09350</name>
</gene>
<evidence type="ECO:0000256" key="2">
    <source>
        <dbReference type="ARBA" id="ARBA00023125"/>
    </source>
</evidence>
<dbReference type="Pfam" id="PF00196">
    <property type="entry name" value="GerE"/>
    <property type="match status" value="1"/>
</dbReference>
<dbReference type="InterPro" id="IPR039420">
    <property type="entry name" value="WalR-like"/>
</dbReference>
<keyword evidence="3" id="KW-0804">Transcription</keyword>
<keyword evidence="2" id="KW-0238">DNA-binding</keyword>
<comment type="caution">
    <text evidence="5">The sequence shown here is derived from an EMBL/GenBank/DDBJ whole genome shotgun (WGS) entry which is preliminary data.</text>
</comment>
<dbReference type="PANTHER" id="PTHR43214:SF41">
    <property type="entry name" value="NITRATE_NITRITE RESPONSE REGULATOR PROTEIN NARP"/>
    <property type="match status" value="1"/>
</dbReference>
<accession>A0A7X6K651</accession>
<sequence>MDEFNELLTTARAAYARGDWHAAHRQLTQARTLADLPTADLNILGSAAWWLGRVKESLAISEEVYQRFQDDGDAASAAMTALNLGLVWFIRGDLVIASGWTNRARRILQELPEGPEHGYLLYLDATVKAVALDLADLEPAREAAARLRDLGQRLHAPALTSLSLALAGLVDVLGGSTASGFAQLDEAMLPVLAGQLPAEWAGEIYCTVIHACYALADLPRMRAWTQATEQWCEQFTGEVVYSGICRIHRLQLQSIEGGWDAAEHAIAQSGTELVGRNNWVAGEAFYQLGEIRRLRGDKDGALESYARARDLGFDPQPGEALLQHAAGKDDAAWAGLRASLAGRDRVASARLLGAGVEIALALGLQDEAEQLCRQLEETAAAFGTAGFRSWAAQARATVLLAQSRHAEALPVLRAAAREYRSLHARYETAKVYELLAQAHRGLGQPDVAAADSATALAIYRELGALPDVRRLEGGRPPGGLTEREADVLGFIAAGASNKDTAEALFISQKTVGRHLANIFAKLGVSSRTAAAAWAHEHGLRPHR</sequence>
<dbReference type="CDD" id="cd06170">
    <property type="entry name" value="LuxR_C_like"/>
    <property type="match status" value="1"/>
</dbReference>
<feature type="domain" description="HTH luxR-type" evidence="4">
    <location>
        <begin position="473"/>
        <end position="538"/>
    </location>
</feature>
<name>A0A7X6K651_9MICC</name>
<dbReference type="Gene3D" id="1.10.10.10">
    <property type="entry name" value="Winged helix-like DNA-binding domain superfamily/Winged helix DNA-binding domain"/>
    <property type="match status" value="1"/>
</dbReference>
<dbReference type="InterPro" id="IPR036388">
    <property type="entry name" value="WH-like_DNA-bd_sf"/>
</dbReference>
<reference evidence="5 6" key="1">
    <citation type="submission" date="2020-04" db="EMBL/GenBank/DDBJ databases">
        <title>Arthrobacter sp. nov.</title>
        <authorList>
            <person name="Liu S."/>
        </authorList>
    </citation>
    <scope>NUCLEOTIDE SEQUENCE [LARGE SCALE GENOMIC DNA]</scope>
    <source>
        <strain evidence="5 6">E918</strain>
    </source>
</reference>
<dbReference type="SUPFAM" id="SSF46894">
    <property type="entry name" value="C-terminal effector domain of the bipartite response regulators"/>
    <property type="match status" value="1"/>
</dbReference>
<dbReference type="InterPro" id="IPR000792">
    <property type="entry name" value="Tscrpt_reg_LuxR_C"/>
</dbReference>
<dbReference type="SMART" id="SM00421">
    <property type="entry name" value="HTH_LUXR"/>
    <property type="match status" value="1"/>
</dbReference>